<name>A0A4Q7NFR7_9BURK</name>
<feature type="compositionally biased region" description="Basic residues" evidence="1">
    <location>
        <begin position="90"/>
        <end position="107"/>
    </location>
</feature>
<dbReference type="OrthoDB" id="6897133at2"/>
<dbReference type="InterPro" id="IPR010982">
    <property type="entry name" value="Lambda_DNA-bd_dom_sf"/>
</dbReference>
<evidence type="ECO:0000313" key="4">
    <source>
        <dbReference type="Proteomes" id="UP000292445"/>
    </source>
</evidence>
<dbReference type="EMBL" id="SGXC01000002">
    <property type="protein sequence ID" value="RZS81910.1"/>
    <property type="molecule type" value="Genomic_DNA"/>
</dbReference>
<evidence type="ECO:0000256" key="1">
    <source>
        <dbReference type="SAM" id="MobiDB-lite"/>
    </source>
</evidence>
<dbReference type="GO" id="GO:0003677">
    <property type="term" value="F:DNA binding"/>
    <property type="evidence" value="ECO:0007669"/>
    <property type="project" value="InterPro"/>
</dbReference>
<keyword evidence="4" id="KW-1185">Reference proteome</keyword>
<sequence length="107" mass="11647">MNLAELGEAFRSARMAADLTQQQVAEMSGVARGRISMFETGALPEIGAVKMLSLFDAVGLELIVRPPGHQRTLDDVLAEPAEAGDTSMRQRVRKRSARGPKTTKRQP</sequence>
<dbReference type="RefSeq" id="WP_130360016.1">
    <property type="nucleotide sequence ID" value="NZ_SGXC01000002.1"/>
</dbReference>
<reference evidence="3 4" key="1">
    <citation type="submission" date="2019-02" db="EMBL/GenBank/DDBJ databases">
        <title>Genomic Encyclopedia of Type Strains, Phase IV (KMG-IV): sequencing the most valuable type-strain genomes for metagenomic binning, comparative biology and taxonomic classification.</title>
        <authorList>
            <person name="Goeker M."/>
        </authorList>
    </citation>
    <scope>NUCLEOTIDE SEQUENCE [LARGE SCALE GENOMIC DNA]</scope>
    <source>
        <strain evidence="3 4">K24</strain>
    </source>
</reference>
<comment type="caution">
    <text evidence="3">The sequence shown here is derived from an EMBL/GenBank/DDBJ whole genome shotgun (WGS) entry which is preliminary data.</text>
</comment>
<dbReference type="Pfam" id="PF01381">
    <property type="entry name" value="HTH_3"/>
    <property type="match status" value="1"/>
</dbReference>
<dbReference type="Proteomes" id="UP000292445">
    <property type="component" value="Unassembled WGS sequence"/>
</dbReference>
<protein>
    <submittedName>
        <fullName evidence="3">Xre family transcriptional regulator</fullName>
    </submittedName>
</protein>
<dbReference type="Gene3D" id="1.10.260.40">
    <property type="entry name" value="lambda repressor-like DNA-binding domains"/>
    <property type="match status" value="1"/>
</dbReference>
<feature type="domain" description="HTH cro/C1-type" evidence="2">
    <location>
        <begin position="10"/>
        <end position="41"/>
    </location>
</feature>
<dbReference type="SMART" id="SM00530">
    <property type="entry name" value="HTH_XRE"/>
    <property type="match status" value="1"/>
</dbReference>
<gene>
    <name evidence="3" type="ORF">EV675_4540</name>
</gene>
<feature type="region of interest" description="Disordered" evidence="1">
    <location>
        <begin position="78"/>
        <end position="107"/>
    </location>
</feature>
<evidence type="ECO:0000259" key="2">
    <source>
        <dbReference type="PROSITE" id="PS50943"/>
    </source>
</evidence>
<dbReference type="PROSITE" id="PS50943">
    <property type="entry name" value="HTH_CROC1"/>
    <property type="match status" value="1"/>
</dbReference>
<dbReference type="AlphaFoldDB" id="A0A4Q7NFR7"/>
<organism evidence="3 4">
    <name type="scientific">Pigmentiphaga kullae</name>
    <dbReference type="NCBI Taxonomy" id="151784"/>
    <lineage>
        <taxon>Bacteria</taxon>
        <taxon>Pseudomonadati</taxon>
        <taxon>Pseudomonadota</taxon>
        <taxon>Betaproteobacteria</taxon>
        <taxon>Burkholderiales</taxon>
        <taxon>Alcaligenaceae</taxon>
        <taxon>Pigmentiphaga</taxon>
    </lineage>
</organism>
<dbReference type="CDD" id="cd00093">
    <property type="entry name" value="HTH_XRE"/>
    <property type="match status" value="1"/>
</dbReference>
<proteinExistence type="predicted"/>
<dbReference type="SUPFAM" id="SSF47413">
    <property type="entry name" value="lambda repressor-like DNA-binding domains"/>
    <property type="match status" value="1"/>
</dbReference>
<accession>A0A4Q7NFR7</accession>
<dbReference type="InterPro" id="IPR001387">
    <property type="entry name" value="Cro/C1-type_HTH"/>
</dbReference>
<evidence type="ECO:0000313" key="3">
    <source>
        <dbReference type="EMBL" id="RZS81910.1"/>
    </source>
</evidence>